<protein>
    <submittedName>
        <fullName evidence="2">Uncharacterized protein</fullName>
    </submittedName>
</protein>
<evidence type="ECO:0000256" key="1">
    <source>
        <dbReference type="SAM" id="Phobius"/>
    </source>
</evidence>
<dbReference type="RefSeq" id="WP_189110269.1">
    <property type="nucleotide sequence ID" value="NZ_BMMV01000021.1"/>
</dbReference>
<keyword evidence="1" id="KW-1133">Transmembrane helix</keyword>
<feature type="transmembrane region" description="Helical" evidence="1">
    <location>
        <begin position="73"/>
        <end position="96"/>
    </location>
</feature>
<reference evidence="3" key="1">
    <citation type="journal article" date="2019" name="Int. J. Syst. Evol. Microbiol.">
        <title>The Global Catalogue of Microorganisms (GCM) 10K type strain sequencing project: providing services to taxonomists for standard genome sequencing and annotation.</title>
        <authorList>
            <consortium name="The Broad Institute Genomics Platform"/>
            <consortium name="The Broad Institute Genome Sequencing Center for Infectious Disease"/>
            <person name="Wu L."/>
            <person name="Ma J."/>
        </authorList>
    </citation>
    <scope>NUCLEOTIDE SEQUENCE [LARGE SCALE GENOMIC DNA]</scope>
    <source>
        <strain evidence="3">CGMCC 4.7275</strain>
    </source>
</reference>
<keyword evidence="1" id="KW-0812">Transmembrane</keyword>
<name>A0ABQ2ELM7_9ACTN</name>
<dbReference type="EMBL" id="BMMV01000021">
    <property type="protein sequence ID" value="GGK16173.1"/>
    <property type="molecule type" value="Genomic_DNA"/>
</dbReference>
<comment type="caution">
    <text evidence="2">The sequence shown here is derived from an EMBL/GenBank/DDBJ whole genome shotgun (WGS) entry which is preliminary data.</text>
</comment>
<keyword evidence="3" id="KW-1185">Reference proteome</keyword>
<feature type="transmembrane region" description="Helical" evidence="1">
    <location>
        <begin position="102"/>
        <end position="123"/>
    </location>
</feature>
<proteinExistence type="predicted"/>
<keyword evidence="1" id="KW-0472">Membrane</keyword>
<accession>A0ABQ2ELM7</accession>
<gene>
    <name evidence="2" type="ORF">GCM10011583_55070</name>
</gene>
<dbReference type="Proteomes" id="UP000660265">
    <property type="component" value="Unassembled WGS sequence"/>
</dbReference>
<organism evidence="2 3">
    <name type="scientific">Streptomyces camponoticapitis</name>
    <dbReference type="NCBI Taxonomy" id="1616125"/>
    <lineage>
        <taxon>Bacteria</taxon>
        <taxon>Bacillati</taxon>
        <taxon>Actinomycetota</taxon>
        <taxon>Actinomycetes</taxon>
        <taxon>Kitasatosporales</taxon>
        <taxon>Streptomycetaceae</taxon>
        <taxon>Streptomyces</taxon>
    </lineage>
</organism>
<evidence type="ECO:0000313" key="2">
    <source>
        <dbReference type="EMBL" id="GGK16173.1"/>
    </source>
</evidence>
<sequence length="180" mass="19871">MQQIGPRVGMRLIHITHSEHTSSATYHHYRIQTAWVDRPPEGARLGYLRCASCGDMVGFRLQSESRAKARQRWLLATALIAPAVVAMLIVLTVTIGEEGNRPLTVLSASLISFVMILSIGALLGEDGVTLARRNSGVHHFQPLNPRLARSKPHESDWPVRAEIVFPDSDPLDYASDPFAP</sequence>
<evidence type="ECO:0000313" key="3">
    <source>
        <dbReference type="Proteomes" id="UP000660265"/>
    </source>
</evidence>